<dbReference type="Proteomes" id="UP000257014">
    <property type="component" value="Unassembled WGS sequence"/>
</dbReference>
<evidence type="ECO:0000313" key="1">
    <source>
        <dbReference type="EMBL" id="REJ31567.1"/>
    </source>
</evidence>
<accession>A0A3E0K995</accession>
<sequence>MAETPKKAAPFGWLPFLIRISGAFSGQSGRIFLLWRSRTGDTPRCTLGTTGKDAVKTASGGSFERFDGRGFRRI</sequence>
<dbReference type="AlphaFoldDB" id="A0A3E0K995"/>
<proteinExistence type="predicted"/>
<name>A0A3E0K995_9BACI</name>
<dbReference type="EMBL" id="QEWE01000003">
    <property type="protein sequence ID" value="REJ31567.1"/>
    <property type="molecule type" value="Genomic_DNA"/>
</dbReference>
<organism evidence="1 2">
    <name type="scientific">Caldibacillus debilis</name>
    <dbReference type="NCBI Taxonomy" id="301148"/>
    <lineage>
        <taxon>Bacteria</taxon>
        <taxon>Bacillati</taxon>
        <taxon>Bacillota</taxon>
        <taxon>Bacilli</taxon>
        <taxon>Bacillales</taxon>
        <taxon>Bacillaceae</taxon>
        <taxon>Caldibacillus</taxon>
    </lineage>
</organism>
<evidence type="ECO:0000313" key="2">
    <source>
        <dbReference type="Proteomes" id="UP000257014"/>
    </source>
</evidence>
<comment type="caution">
    <text evidence="1">The sequence shown here is derived from an EMBL/GenBank/DDBJ whole genome shotgun (WGS) entry which is preliminary data.</text>
</comment>
<gene>
    <name evidence="1" type="ORF">C6P37_00525</name>
</gene>
<protein>
    <submittedName>
        <fullName evidence="1">Uncharacterized protein</fullName>
    </submittedName>
</protein>
<reference evidence="1 2" key="1">
    <citation type="submission" date="2018-03" db="EMBL/GenBank/DDBJ databases">
        <authorList>
            <person name="Keele B.F."/>
        </authorList>
    </citation>
    <scope>NUCLEOTIDE SEQUENCE [LARGE SCALE GENOMIC DNA]</scope>
    <source>
        <strain evidence="1">ZCTH4_d</strain>
    </source>
</reference>